<proteinExistence type="predicted"/>
<sequence length="657" mass="71879">MARPGRPVSENYQPVWSSVSQSVSYSSGANAIVSEDGDDHAGILSLSKSSMDVVMATAPPHMRDPAWIGMDLRRSSSTNTHIEQNSVTLQKLHPRMWQHINSANTDMHKSPSALSERWIANMHRWSESSTSTHSRSSTPDTIVWKDGTSRPSSLTQETPCSPFSKMTTYSPFMSPLEATEDVLTSSSSTLTLSPQHQVDLHAPSPSPLQSPMRALTASPLPSHSPSHSPNLLQPTNTEDEGFLENNSLSFIFPSPIPSSVSLVGLGASTDPECLDNGIIEELHSPGGSQFARGGEVMSPGKMLGYQTPNSPADGQESERGASVSHLELPWKQGQSRGWTSPLVSSLSDSLLGDCCRCNLNSRESIKKAPEFREEGTMTTQRELVDAAVQTVSLYGSLWGLKRDTSNMGSHSFLGSPPGSRLNLKTLVGSNSNLVSPTSSMFPVSSREGEEQEERQGDDLTWDVNSTSSLHDHERRRSCLKMKIFQGVERDQFGRRGSMKQVQWDEDGMTWDVHGASVDPQELSTAIRKHMEIQNSPRFPKLASKKKKAPMPPLLSNVVKVFAPEHPPPETIITSTFTGMGEADKGWSEVEGEGRGHKEGRLEAGRRLSRAEAPYAIEDDEVYGDEGSRHPKSTLHGSGKKRSLRRPGWCGSSRNDDD</sequence>
<keyword evidence="2" id="KW-1185">Reference proteome</keyword>
<organism evidence="1 2">
    <name type="scientific">Chaenocephalus aceratus</name>
    <name type="common">Blackfin icefish</name>
    <name type="synonym">Chaenichthys aceratus</name>
    <dbReference type="NCBI Taxonomy" id="36190"/>
    <lineage>
        <taxon>Eukaryota</taxon>
        <taxon>Metazoa</taxon>
        <taxon>Chordata</taxon>
        <taxon>Craniata</taxon>
        <taxon>Vertebrata</taxon>
        <taxon>Euteleostomi</taxon>
        <taxon>Actinopterygii</taxon>
        <taxon>Neopterygii</taxon>
        <taxon>Teleostei</taxon>
        <taxon>Neoteleostei</taxon>
        <taxon>Acanthomorphata</taxon>
        <taxon>Eupercaria</taxon>
        <taxon>Perciformes</taxon>
        <taxon>Notothenioidei</taxon>
        <taxon>Channichthyidae</taxon>
        <taxon>Chaenocephalus</taxon>
    </lineage>
</organism>
<evidence type="ECO:0000313" key="1">
    <source>
        <dbReference type="EMBL" id="KAI4807273.1"/>
    </source>
</evidence>
<protein>
    <submittedName>
        <fullName evidence="1">Uncharacterized protein</fullName>
    </submittedName>
</protein>
<evidence type="ECO:0000313" key="2">
    <source>
        <dbReference type="Proteomes" id="UP001057452"/>
    </source>
</evidence>
<reference evidence="1" key="1">
    <citation type="submission" date="2022-05" db="EMBL/GenBank/DDBJ databases">
        <title>Chromosome-level genome of Chaenocephalus aceratus.</title>
        <authorList>
            <person name="Park H."/>
        </authorList>
    </citation>
    <scope>NUCLEOTIDE SEQUENCE</scope>
    <source>
        <strain evidence="1">KU_202001</strain>
    </source>
</reference>
<comment type="caution">
    <text evidence="1">The sequence shown here is derived from an EMBL/GenBank/DDBJ whole genome shotgun (WGS) entry which is preliminary data.</text>
</comment>
<accession>A0ACB9W3K5</accession>
<dbReference type="Proteomes" id="UP001057452">
    <property type="component" value="Chromosome 19"/>
</dbReference>
<name>A0ACB9W3K5_CHAAC</name>
<gene>
    <name evidence="1" type="ORF">KUCAC02_027095</name>
</gene>
<dbReference type="EMBL" id="CM043803">
    <property type="protein sequence ID" value="KAI4807273.1"/>
    <property type="molecule type" value="Genomic_DNA"/>
</dbReference>